<reference evidence="4" key="1">
    <citation type="submission" date="2010-02" db="EMBL/GenBank/DDBJ databases">
        <title>Sequencing and annotation of the Blastocystis hominis genome.</title>
        <authorList>
            <person name="Wincker P."/>
        </authorList>
    </citation>
    <scope>NUCLEOTIDE SEQUENCE</scope>
    <source>
        <strain evidence="4">Singapore isolate B</strain>
    </source>
</reference>
<dbReference type="EMBL" id="FN668644">
    <property type="protein sequence ID" value="CBK21792.2"/>
    <property type="molecule type" value="Genomic_DNA"/>
</dbReference>
<dbReference type="OMA" id="AQPFANI"/>
<keyword evidence="5" id="KW-1185">Reference proteome</keyword>
<sequence length="261" mass="29979">MIWCILFCFYISLSFSIQRSIECSAEPQKNYPFCNPDLDIDTRVDDFVSRLTLDECASLLNSESPAIEHLGVRPYDWRSNCLHGWGWWGRTTDWRDLRWQNFPMPVGLGATFNPRLIKKVADVTAKEGRALHNMILEFYNGTTPEAGGLNCFSPNINLIRDPRWGRNMEVFSEDPYLTTILGGVYTFSLQQKVDGYYMLAASPKHFAVHSGPDSSRLSFVANATEHDLYEFFLPQFETQTRCLNALEIMPAYSFFFFTAVI</sequence>
<feature type="domain" description="Glycoside hydrolase family 3 N-terminal" evidence="3">
    <location>
        <begin position="100"/>
        <end position="252"/>
    </location>
</feature>
<dbReference type="GO" id="GO:0045493">
    <property type="term" value="P:xylan catabolic process"/>
    <property type="evidence" value="ECO:0007669"/>
    <property type="project" value="InterPro"/>
</dbReference>
<dbReference type="AlphaFoldDB" id="D8M153"/>
<dbReference type="Gene3D" id="3.20.20.300">
    <property type="entry name" value="Glycoside hydrolase, family 3, N-terminal domain"/>
    <property type="match status" value="1"/>
</dbReference>
<dbReference type="PANTHER" id="PTHR42721:SF42">
    <property type="entry name" value="FIBRONECTIN TYPE III-LIKE DOMAIN-CONTAINING PROTEIN"/>
    <property type="match status" value="1"/>
</dbReference>
<dbReference type="InterPro" id="IPR001764">
    <property type="entry name" value="Glyco_hydro_3_N"/>
</dbReference>
<dbReference type="RefSeq" id="XP_012895840.1">
    <property type="nucleotide sequence ID" value="XM_013040386.1"/>
</dbReference>
<dbReference type="Pfam" id="PF00933">
    <property type="entry name" value="Glyco_hydro_3"/>
    <property type="match status" value="1"/>
</dbReference>
<keyword evidence="2" id="KW-0732">Signal</keyword>
<dbReference type="InParanoid" id="D8M153"/>
<dbReference type="SUPFAM" id="SSF51445">
    <property type="entry name" value="(Trans)glycosidases"/>
    <property type="match status" value="1"/>
</dbReference>
<dbReference type="OrthoDB" id="408728at2759"/>
<dbReference type="GO" id="GO:0009044">
    <property type="term" value="F:xylan 1,4-beta-xylosidase activity"/>
    <property type="evidence" value="ECO:0007669"/>
    <property type="project" value="InterPro"/>
</dbReference>
<gene>
    <name evidence="4" type="ORF">GSBLH_T00001905001</name>
</gene>
<organism evidence="4">
    <name type="scientific">Blastocystis hominis</name>
    <dbReference type="NCBI Taxonomy" id="12968"/>
    <lineage>
        <taxon>Eukaryota</taxon>
        <taxon>Sar</taxon>
        <taxon>Stramenopiles</taxon>
        <taxon>Bigyra</taxon>
        <taxon>Opalozoa</taxon>
        <taxon>Opalinata</taxon>
        <taxon>Blastocystidae</taxon>
        <taxon>Blastocystis</taxon>
    </lineage>
</organism>
<dbReference type="InterPro" id="IPR044993">
    <property type="entry name" value="BXL"/>
</dbReference>
<evidence type="ECO:0000259" key="3">
    <source>
        <dbReference type="Pfam" id="PF00933"/>
    </source>
</evidence>
<dbReference type="PANTHER" id="PTHR42721">
    <property type="entry name" value="SUGAR HYDROLASE-RELATED"/>
    <property type="match status" value="1"/>
</dbReference>
<evidence type="ECO:0000313" key="5">
    <source>
        <dbReference type="Proteomes" id="UP000008312"/>
    </source>
</evidence>
<dbReference type="GO" id="GO:0046556">
    <property type="term" value="F:alpha-L-arabinofuranosidase activity"/>
    <property type="evidence" value="ECO:0007669"/>
    <property type="project" value="TreeGrafter"/>
</dbReference>
<dbReference type="GO" id="GO:0031222">
    <property type="term" value="P:arabinan catabolic process"/>
    <property type="evidence" value="ECO:0007669"/>
    <property type="project" value="TreeGrafter"/>
</dbReference>
<keyword evidence="1" id="KW-0378">Hydrolase</keyword>
<dbReference type="InterPro" id="IPR036962">
    <property type="entry name" value="Glyco_hydro_3_N_sf"/>
</dbReference>
<feature type="signal peptide" evidence="2">
    <location>
        <begin position="1"/>
        <end position="16"/>
    </location>
</feature>
<protein>
    <recommendedName>
        <fullName evidence="3">Glycoside hydrolase family 3 N-terminal domain-containing protein</fullName>
    </recommendedName>
</protein>
<dbReference type="GeneID" id="24919126"/>
<evidence type="ECO:0000256" key="2">
    <source>
        <dbReference type="SAM" id="SignalP"/>
    </source>
</evidence>
<evidence type="ECO:0000313" key="4">
    <source>
        <dbReference type="EMBL" id="CBK21792.2"/>
    </source>
</evidence>
<accession>D8M153</accession>
<dbReference type="Proteomes" id="UP000008312">
    <property type="component" value="Unassembled WGS sequence"/>
</dbReference>
<proteinExistence type="predicted"/>
<name>D8M153_BLAHO</name>
<feature type="chain" id="PRO_5003117663" description="Glycoside hydrolase family 3 N-terminal domain-containing protein" evidence="2">
    <location>
        <begin position="17"/>
        <end position="261"/>
    </location>
</feature>
<evidence type="ECO:0000256" key="1">
    <source>
        <dbReference type="ARBA" id="ARBA00022801"/>
    </source>
</evidence>
<dbReference type="InterPro" id="IPR017853">
    <property type="entry name" value="GH"/>
</dbReference>